<protein>
    <recommendedName>
        <fullName evidence="3">Transposase IS4-like domain-containing protein</fullName>
    </recommendedName>
</protein>
<proteinExistence type="predicted"/>
<dbReference type="Proteomes" id="UP000326178">
    <property type="component" value="Chromosome"/>
</dbReference>
<keyword evidence="2" id="KW-1185">Reference proteome</keyword>
<dbReference type="OrthoDB" id="3542657at2"/>
<dbReference type="KEGG" id="snk:CP967_01015"/>
<gene>
    <name evidence="1" type="ORF">CP967_01015</name>
</gene>
<dbReference type="EMBL" id="CP023702">
    <property type="protein sequence ID" value="QEU70725.1"/>
    <property type="molecule type" value="Genomic_DNA"/>
</dbReference>
<sequence>MFERAFRHLAVDVLDPFIAVVVPAANTHDNTAGILPLHQVTEQAGGTVRRALADQGFNNQAVNQTVTDGAGRGIDAEIASRVRWAMIHGRPGGHRRERPRPARVTGGRSVNTELLLDALELWRRRLRPRGVTAEVRPLPAGQRGAYRPR</sequence>
<organism evidence="1 2">
    <name type="scientific">Streptomyces nitrosporeus</name>
    <dbReference type="NCBI Taxonomy" id="28894"/>
    <lineage>
        <taxon>Bacteria</taxon>
        <taxon>Bacillati</taxon>
        <taxon>Actinomycetota</taxon>
        <taxon>Actinomycetes</taxon>
        <taxon>Kitasatosporales</taxon>
        <taxon>Streptomycetaceae</taxon>
        <taxon>Streptomyces</taxon>
    </lineage>
</organism>
<reference evidence="1 2" key="1">
    <citation type="submission" date="2017-09" db="EMBL/GenBank/DDBJ databases">
        <authorList>
            <person name="Lee N."/>
            <person name="Cho B.-K."/>
        </authorList>
    </citation>
    <scope>NUCLEOTIDE SEQUENCE [LARGE SCALE GENOMIC DNA]</scope>
    <source>
        <strain evidence="1 2">ATCC 12769</strain>
    </source>
</reference>
<dbReference type="RefSeq" id="WP_150486088.1">
    <property type="nucleotide sequence ID" value="NZ_BMUV01000011.1"/>
</dbReference>
<accession>A0A5J6F6P3</accession>
<dbReference type="AlphaFoldDB" id="A0A5J6F6P3"/>
<name>A0A5J6F6P3_9ACTN</name>
<evidence type="ECO:0000313" key="1">
    <source>
        <dbReference type="EMBL" id="QEU70725.1"/>
    </source>
</evidence>
<evidence type="ECO:0000313" key="2">
    <source>
        <dbReference type="Proteomes" id="UP000326178"/>
    </source>
</evidence>
<evidence type="ECO:0008006" key="3">
    <source>
        <dbReference type="Google" id="ProtNLM"/>
    </source>
</evidence>